<reference evidence="10" key="2">
    <citation type="submission" date="2025-08" db="UniProtKB">
        <authorList>
            <consortium name="Ensembl"/>
        </authorList>
    </citation>
    <scope>IDENTIFICATION</scope>
    <source>
        <strain evidence="10">Thorbecke</strain>
    </source>
</reference>
<feature type="signal peptide" evidence="8">
    <location>
        <begin position="1"/>
        <end position="17"/>
    </location>
</feature>
<dbReference type="RefSeq" id="XP_008254679.1">
    <property type="nucleotide sequence ID" value="XM_008256457.4"/>
</dbReference>
<dbReference type="Ensembl" id="ENSOCUT00000012143.3">
    <property type="protein sequence ID" value="ENSOCUP00000010446.3"/>
    <property type="gene ID" value="ENSOCUG00000012144.3"/>
</dbReference>
<dbReference type="InterPro" id="IPR009003">
    <property type="entry name" value="Peptidase_S1_PA"/>
</dbReference>
<dbReference type="AlphaFoldDB" id="G1T2P7"/>
<dbReference type="PRINTS" id="PR00722">
    <property type="entry name" value="CHYMOTRYPSIN"/>
</dbReference>
<dbReference type="FunCoup" id="G1T2P7">
    <property type="interactions" value="9"/>
</dbReference>
<dbReference type="Bgee" id="ENSOCUG00000012144">
    <property type="expression patterns" value="Expressed in testis"/>
</dbReference>
<dbReference type="EMBL" id="AAGW02058950">
    <property type="status" value="NOT_ANNOTATED_CDS"/>
    <property type="molecule type" value="Genomic_DNA"/>
</dbReference>
<gene>
    <name evidence="10" type="primary">TMPRSS12</name>
</gene>
<feature type="chain" id="PRO_5023917321" evidence="8">
    <location>
        <begin position="18"/>
        <end position="351"/>
    </location>
</feature>
<keyword evidence="2 5" id="KW-0378">Hydrolase</keyword>
<reference evidence="10 11" key="1">
    <citation type="journal article" date="2011" name="Nature">
        <title>A high-resolution map of human evolutionary constraint using 29 mammals.</title>
        <authorList>
            <person name="Lindblad-Toh K."/>
            <person name="Garber M."/>
            <person name="Zuk O."/>
            <person name="Lin M.F."/>
            <person name="Parker B.J."/>
            <person name="Washietl S."/>
            <person name="Kheradpour P."/>
            <person name="Ernst J."/>
            <person name="Jordan G."/>
            <person name="Mauceli E."/>
            <person name="Ward L.D."/>
            <person name="Lowe C.B."/>
            <person name="Holloway A.K."/>
            <person name="Clamp M."/>
            <person name="Gnerre S."/>
            <person name="Alfoldi J."/>
            <person name="Beal K."/>
            <person name="Chang J."/>
            <person name="Clawson H."/>
            <person name="Cuff J."/>
            <person name="Di Palma F."/>
            <person name="Fitzgerald S."/>
            <person name="Flicek P."/>
            <person name="Guttman M."/>
            <person name="Hubisz M.J."/>
            <person name="Jaffe D.B."/>
            <person name="Jungreis I."/>
            <person name="Kent W.J."/>
            <person name="Kostka D."/>
            <person name="Lara M."/>
            <person name="Martins A.L."/>
            <person name="Massingham T."/>
            <person name="Moltke I."/>
            <person name="Raney B.J."/>
            <person name="Rasmussen M.D."/>
            <person name="Robinson J."/>
            <person name="Stark A."/>
            <person name="Vilella A.J."/>
            <person name="Wen J."/>
            <person name="Xie X."/>
            <person name="Zody M.C."/>
            <person name="Baldwin J."/>
            <person name="Bloom T."/>
            <person name="Chin C.W."/>
            <person name="Heiman D."/>
            <person name="Nicol R."/>
            <person name="Nusbaum C."/>
            <person name="Young S."/>
            <person name="Wilkinson J."/>
            <person name="Worley K.C."/>
            <person name="Kovar C.L."/>
            <person name="Muzny D.M."/>
            <person name="Gibbs R.A."/>
            <person name="Cree A."/>
            <person name="Dihn H.H."/>
            <person name="Fowler G."/>
            <person name="Jhangiani S."/>
            <person name="Joshi V."/>
            <person name="Lee S."/>
            <person name="Lewis L.R."/>
            <person name="Nazareth L.V."/>
            <person name="Okwuonu G."/>
            <person name="Santibanez J."/>
            <person name="Warren W.C."/>
            <person name="Mardis E.R."/>
            <person name="Weinstock G.M."/>
            <person name="Wilson R.K."/>
            <person name="Delehaunty K."/>
            <person name="Dooling D."/>
            <person name="Fronik C."/>
            <person name="Fulton L."/>
            <person name="Fulton B."/>
            <person name="Graves T."/>
            <person name="Minx P."/>
            <person name="Sodergren E."/>
            <person name="Birney E."/>
            <person name="Margulies E.H."/>
            <person name="Herrero J."/>
            <person name="Green E.D."/>
            <person name="Haussler D."/>
            <person name="Siepel A."/>
            <person name="Goldman N."/>
            <person name="Pollard K.S."/>
            <person name="Pedersen J.S."/>
            <person name="Lander E.S."/>
            <person name="Kellis M."/>
        </authorList>
    </citation>
    <scope>NUCLEOTIDE SEQUENCE [LARGE SCALE GENOMIC DNA]</scope>
    <source>
        <strain evidence="10 11">Thorbecke inbred</strain>
    </source>
</reference>
<keyword evidence="7" id="KW-0472">Membrane</keyword>
<keyword evidence="11" id="KW-1185">Reference proteome</keyword>
<protein>
    <submittedName>
        <fullName evidence="10">Transmembrane serine protease 12</fullName>
    </submittedName>
</protein>
<dbReference type="SUPFAM" id="SSF50494">
    <property type="entry name" value="Trypsin-like serine proteases"/>
    <property type="match status" value="1"/>
</dbReference>
<dbReference type="Gene3D" id="2.40.10.10">
    <property type="entry name" value="Trypsin-like serine proteases"/>
    <property type="match status" value="1"/>
</dbReference>
<feature type="region of interest" description="Disordered" evidence="6">
    <location>
        <begin position="49"/>
        <end position="68"/>
    </location>
</feature>
<dbReference type="SMART" id="SM00020">
    <property type="entry name" value="Tryp_SPc"/>
    <property type="match status" value="1"/>
</dbReference>
<dbReference type="InterPro" id="IPR001314">
    <property type="entry name" value="Peptidase_S1A"/>
</dbReference>
<dbReference type="PROSITE" id="PS50240">
    <property type="entry name" value="TRYPSIN_DOM"/>
    <property type="match status" value="1"/>
</dbReference>
<dbReference type="CDD" id="cd00190">
    <property type="entry name" value="Tryp_SPc"/>
    <property type="match status" value="1"/>
</dbReference>
<accession>G1T2P7</accession>
<dbReference type="GeneID" id="100342281"/>
<dbReference type="Proteomes" id="UP000001811">
    <property type="component" value="Chromosome 4"/>
</dbReference>
<dbReference type="FunFam" id="2.40.10.10:FF:000003">
    <property type="entry name" value="Transmembrane serine protease 3"/>
    <property type="match status" value="1"/>
</dbReference>
<keyword evidence="3 5" id="KW-0720">Serine protease</keyword>
<dbReference type="EMBL" id="AAGW02058952">
    <property type="status" value="NOT_ANNOTATED_CDS"/>
    <property type="molecule type" value="Genomic_DNA"/>
</dbReference>
<evidence type="ECO:0000313" key="10">
    <source>
        <dbReference type="Ensembl" id="ENSOCUP00000010446.3"/>
    </source>
</evidence>
<dbReference type="PANTHER" id="PTHR24252:SF21">
    <property type="entry name" value="TRANSMEMBRANE SERINE PROTEASE 12"/>
    <property type="match status" value="1"/>
</dbReference>
<dbReference type="GO" id="GO:0006508">
    <property type="term" value="P:proteolysis"/>
    <property type="evidence" value="ECO:0007669"/>
    <property type="project" value="UniProtKB-KW"/>
</dbReference>
<reference evidence="10" key="3">
    <citation type="submission" date="2025-09" db="UniProtKB">
        <authorList>
            <consortium name="Ensembl"/>
        </authorList>
    </citation>
    <scope>IDENTIFICATION</scope>
    <source>
        <strain evidence="10">Thorbecke</strain>
    </source>
</reference>
<dbReference type="HOGENOM" id="CLU_006842_1_2_1"/>
<dbReference type="SMR" id="G1T2P7"/>
<organism evidence="10 11">
    <name type="scientific">Oryctolagus cuniculus</name>
    <name type="common">Rabbit</name>
    <dbReference type="NCBI Taxonomy" id="9986"/>
    <lineage>
        <taxon>Eukaryota</taxon>
        <taxon>Metazoa</taxon>
        <taxon>Chordata</taxon>
        <taxon>Craniata</taxon>
        <taxon>Vertebrata</taxon>
        <taxon>Euteleostomi</taxon>
        <taxon>Mammalia</taxon>
        <taxon>Eutheria</taxon>
        <taxon>Euarchontoglires</taxon>
        <taxon>Glires</taxon>
        <taxon>Lagomorpha</taxon>
        <taxon>Leporidae</taxon>
        <taxon>Oryctolagus</taxon>
    </lineage>
</organism>
<evidence type="ECO:0000313" key="11">
    <source>
        <dbReference type="Proteomes" id="UP000001811"/>
    </source>
</evidence>
<dbReference type="InterPro" id="IPR018114">
    <property type="entry name" value="TRYPSIN_HIS"/>
</dbReference>
<dbReference type="EMBL" id="AAGW02058948">
    <property type="status" value="NOT_ANNOTATED_CDS"/>
    <property type="molecule type" value="Genomic_DNA"/>
</dbReference>
<sequence>MALRIVSAALLFVGSVPLYWEQHSLPDRTRLASSWAAAGGLEPAEAARGRLRGHRASPKAQSDAKDCGTAPLRDMLKGSRIVGGTEAEAGTWPWIVSLQLKYGRLLAHICGGSLVRERWVITAAHCTKDMRDPLKWRAVIGTNNIYRIHPHGRRIKVKSITIHPEFILETYVNDIALFHLNKAVKYNDYIQPICLPFDVFQELDQNTKCFISGWGRTQEEGNGTILLQEAEVHYISRQSCNSEGSYGGVIPHTSFCAGDENGNFDTCRGDSGGPLMCYLPKYKKFFMMGITSYGNGCGRRNFPGVYIAPSFYQKWLTDHFSRASSKGIFNINILLGQTLIALVCVILLATS</sequence>
<dbReference type="KEGG" id="ocu:100342281"/>
<dbReference type="Pfam" id="PF00089">
    <property type="entry name" value="Trypsin"/>
    <property type="match status" value="1"/>
</dbReference>
<dbReference type="InParanoid" id="G1T2P7"/>
<evidence type="ECO:0000256" key="5">
    <source>
        <dbReference type="RuleBase" id="RU363034"/>
    </source>
</evidence>
<dbReference type="eggNOG" id="KOG3627">
    <property type="taxonomic scope" value="Eukaryota"/>
</dbReference>
<dbReference type="PaxDb" id="9986-ENSOCUP00000010446"/>
<proteinExistence type="predicted"/>
<dbReference type="InterPro" id="IPR043504">
    <property type="entry name" value="Peptidase_S1_PA_chymotrypsin"/>
</dbReference>
<dbReference type="CTD" id="283471"/>
<dbReference type="InterPro" id="IPR033116">
    <property type="entry name" value="TRYPSIN_SER"/>
</dbReference>
<feature type="transmembrane region" description="Helical" evidence="7">
    <location>
        <begin position="327"/>
        <end position="349"/>
    </location>
</feature>
<dbReference type="InterPro" id="IPR001254">
    <property type="entry name" value="Trypsin_dom"/>
</dbReference>
<dbReference type="OrthoDB" id="6339452at2759"/>
<dbReference type="PROSITE" id="PS00134">
    <property type="entry name" value="TRYPSIN_HIS"/>
    <property type="match status" value="1"/>
</dbReference>
<dbReference type="EMBL" id="AAGW02058951">
    <property type="status" value="NOT_ANNOTATED_CDS"/>
    <property type="molecule type" value="Genomic_DNA"/>
</dbReference>
<dbReference type="STRING" id="9986.ENSOCUP00000010446"/>
<evidence type="ECO:0000256" key="6">
    <source>
        <dbReference type="SAM" id="MobiDB-lite"/>
    </source>
</evidence>
<keyword evidence="8" id="KW-0732">Signal</keyword>
<keyword evidence="4" id="KW-1015">Disulfide bond</keyword>
<name>G1T2P7_RABIT</name>
<keyword evidence="1 5" id="KW-0645">Protease</keyword>
<keyword evidence="7" id="KW-0812">Transmembrane</keyword>
<dbReference type="PROSITE" id="PS00135">
    <property type="entry name" value="TRYPSIN_SER"/>
    <property type="match status" value="1"/>
</dbReference>
<keyword evidence="7" id="KW-1133">Transmembrane helix</keyword>
<evidence type="ECO:0000256" key="2">
    <source>
        <dbReference type="ARBA" id="ARBA00022801"/>
    </source>
</evidence>
<dbReference type="GO" id="GO:0004252">
    <property type="term" value="F:serine-type endopeptidase activity"/>
    <property type="evidence" value="ECO:0007669"/>
    <property type="project" value="InterPro"/>
</dbReference>
<evidence type="ECO:0000256" key="7">
    <source>
        <dbReference type="SAM" id="Phobius"/>
    </source>
</evidence>
<evidence type="ECO:0000256" key="1">
    <source>
        <dbReference type="ARBA" id="ARBA00022670"/>
    </source>
</evidence>
<dbReference type="EMBL" id="AAGW02058949">
    <property type="status" value="NOT_ANNOTATED_CDS"/>
    <property type="molecule type" value="Genomic_DNA"/>
</dbReference>
<dbReference type="GeneTree" id="ENSGT00940000161878"/>
<dbReference type="PANTHER" id="PTHR24252">
    <property type="entry name" value="ACROSIN-RELATED"/>
    <property type="match status" value="1"/>
</dbReference>
<evidence type="ECO:0000259" key="9">
    <source>
        <dbReference type="PROSITE" id="PS50240"/>
    </source>
</evidence>
<evidence type="ECO:0000256" key="8">
    <source>
        <dbReference type="SAM" id="SignalP"/>
    </source>
</evidence>
<evidence type="ECO:0000256" key="3">
    <source>
        <dbReference type="ARBA" id="ARBA00022825"/>
    </source>
</evidence>
<feature type="domain" description="Peptidase S1" evidence="9">
    <location>
        <begin position="81"/>
        <end position="321"/>
    </location>
</feature>
<evidence type="ECO:0000256" key="4">
    <source>
        <dbReference type="ARBA" id="ARBA00023157"/>
    </source>
</evidence>